<dbReference type="EMBL" id="CP003855">
    <property type="protein sequence ID" value="AFT82574.1"/>
    <property type="molecule type" value="Genomic_DNA"/>
</dbReference>
<keyword evidence="2" id="KW-0614">Plasmid</keyword>
<evidence type="ECO:0000313" key="3">
    <source>
        <dbReference type="Proteomes" id="UP000006299"/>
    </source>
</evidence>
<dbReference type="Pfam" id="PF16943">
    <property type="entry name" value="T4SS_CagC"/>
    <property type="match status" value="1"/>
</dbReference>
<dbReference type="AlphaFoldDB" id="K0D9D5"/>
<organism evidence="2 3">
    <name type="scientific">Leuconostoc carnosum (strain JB16)</name>
    <dbReference type="NCBI Taxonomy" id="1229758"/>
    <lineage>
        <taxon>Bacteria</taxon>
        <taxon>Bacillati</taxon>
        <taxon>Bacillota</taxon>
        <taxon>Bacilli</taxon>
        <taxon>Lactobacillales</taxon>
        <taxon>Lactobacillaceae</taxon>
        <taxon>Leuconostoc</taxon>
    </lineage>
</organism>
<feature type="transmembrane region" description="Helical" evidence="1">
    <location>
        <begin position="48"/>
        <end position="70"/>
    </location>
</feature>
<keyword evidence="1" id="KW-1133">Transmembrane helix</keyword>
<evidence type="ECO:0000256" key="1">
    <source>
        <dbReference type="SAM" id="Phobius"/>
    </source>
</evidence>
<protein>
    <submittedName>
        <fullName evidence="2">Protein TrsB</fullName>
    </submittedName>
</protein>
<keyword evidence="1" id="KW-0812">Transmembrane</keyword>
<evidence type="ECO:0000313" key="2">
    <source>
        <dbReference type="EMBL" id="AFT82574.1"/>
    </source>
</evidence>
<dbReference type="HOGENOM" id="CLU_177845_0_0_9"/>
<dbReference type="KEGG" id="lcn:C270_08496"/>
<proteinExistence type="predicted"/>
<name>K0D9D5_LEUCJ</name>
<dbReference type="RefSeq" id="WP_015007068.1">
    <property type="nucleotide sequence ID" value="NC_018699.1"/>
</dbReference>
<gene>
    <name evidence="2" type="ordered locus">C270_08496</name>
</gene>
<dbReference type="PATRIC" id="fig|1229758.3.peg.1667"/>
<accession>K0D9D5</accession>
<feature type="transmembrane region" description="Helical" evidence="1">
    <location>
        <begin position="91"/>
        <end position="110"/>
    </location>
</feature>
<geneLocation type="plasmid" evidence="2 3">
    <name>pKLC4</name>
</geneLocation>
<reference evidence="2 3" key="1">
    <citation type="journal article" date="2012" name="J. Bacteriol.">
        <title>Complete genome sequence of Leuconostoc carnosum strain JB16, isolated from Kimchi.</title>
        <authorList>
            <person name="Jung J.Y."/>
            <person name="Lee S.H."/>
            <person name="Jeon C.O."/>
        </authorList>
    </citation>
    <scope>NUCLEOTIDE SEQUENCE [LARGE SCALE GENOMIC DNA]</scope>
    <source>
        <strain evidence="2 3">JB16</strain>
        <plasmid evidence="2 3">pKLC4</plasmid>
    </source>
</reference>
<dbReference type="Proteomes" id="UP000006299">
    <property type="component" value="Plasmid pKLC4"/>
</dbReference>
<keyword evidence="1" id="KW-0472">Membrane</keyword>
<dbReference type="InterPro" id="IPR031607">
    <property type="entry name" value="T4SS_CagC"/>
</dbReference>
<keyword evidence="3" id="KW-1185">Reference proteome</keyword>
<sequence length="114" mass="12055">MKILNKSKITSILASVSTAGYLMLTNAQIVLAADGGEVQSKITNAANTIKGILTGIVVLVGVCVALFIIIKRLPDADDPREKSEVYKAVGRVAGLVALAAAIVWILPWVYSLFT</sequence>